<accession>A0ABP0LMD5</accession>
<proteinExistence type="predicted"/>
<sequence>MSGPSMTSDNHVTDDRPARGAAKVLHDILDDMAAAGPATHREEANTETDDGSPKARLGDLIDRLDERAFGLMLLLLALPCCLPFVYLLPQIVALPMLALAGQMAAGRAHPWLPESLHERTFSVPAFQTVIARSEKYLSWIERFARPRLLSVTSDRGAQIVGGLLLIPTASILVPLPSTNTIPGIGVAIAALGLIERDGLLVILGLTIGFLWVTLLLLLGAEAAELIKNWLTAQA</sequence>
<evidence type="ECO:0000313" key="4">
    <source>
        <dbReference type="EMBL" id="CAK9041874.1"/>
    </source>
</evidence>
<dbReference type="PANTHER" id="PTHR41795:SF1">
    <property type="entry name" value="EXOPOLYSACCHARIDE SYNTHESIS PROTEIN"/>
    <property type="match status" value="1"/>
</dbReference>
<dbReference type="Proteomes" id="UP001642464">
    <property type="component" value="Unassembled WGS sequence"/>
</dbReference>
<feature type="transmembrane region" description="Helical" evidence="2">
    <location>
        <begin position="68"/>
        <end position="88"/>
    </location>
</feature>
<protein>
    <submittedName>
        <fullName evidence="3">Uncharacterized protein slr1875</fullName>
    </submittedName>
</protein>
<dbReference type="Pfam" id="PF06055">
    <property type="entry name" value="ExoD"/>
    <property type="match status" value="1"/>
</dbReference>
<keyword evidence="5" id="KW-1185">Reference proteome</keyword>
<dbReference type="EMBL" id="CAXAMM010017779">
    <property type="protein sequence ID" value="CAK9041874.1"/>
    <property type="molecule type" value="Genomic_DNA"/>
</dbReference>
<dbReference type="PANTHER" id="PTHR41795">
    <property type="entry name" value="EXOPOLYSACCHARIDE SYNTHESIS PROTEIN"/>
    <property type="match status" value="1"/>
</dbReference>
<evidence type="ECO:0000256" key="1">
    <source>
        <dbReference type="SAM" id="MobiDB-lite"/>
    </source>
</evidence>
<name>A0ABP0LMD5_9DINO</name>
<dbReference type="InterPro" id="IPR010331">
    <property type="entry name" value="ExoD"/>
</dbReference>
<evidence type="ECO:0000256" key="2">
    <source>
        <dbReference type="SAM" id="Phobius"/>
    </source>
</evidence>
<feature type="transmembrane region" description="Helical" evidence="2">
    <location>
        <begin position="199"/>
        <end position="220"/>
    </location>
</feature>
<gene>
    <name evidence="3" type="ORF">SCF082_LOCUS23023</name>
    <name evidence="4" type="ORF">SCF082_LOCUS24133</name>
</gene>
<keyword evidence="2" id="KW-0812">Transmembrane</keyword>
<evidence type="ECO:0000313" key="3">
    <source>
        <dbReference type="EMBL" id="CAK9039365.1"/>
    </source>
</evidence>
<keyword evidence="2" id="KW-0472">Membrane</keyword>
<feature type="region of interest" description="Disordered" evidence="1">
    <location>
        <begin position="36"/>
        <end position="55"/>
    </location>
</feature>
<organism evidence="3 5">
    <name type="scientific">Durusdinium trenchii</name>
    <dbReference type="NCBI Taxonomy" id="1381693"/>
    <lineage>
        <taxon>Eukaryota</taxon>
        <taxon>Sar</taxon>
        <taxon>Alveolata</taxon>
        <taxon>Dinophyceae</taxon>
        <taxon>Suessiales</taxon>
        <taxon>Symbiodiniaceae</taxon>
        <taxon>Durusdinium</taxon>
    </lineage>
</organism>
<reference evidence="3 5" key="1">
    <citation type="submission" date="2024-02" db="EMBL/GenBank/DDBJ databases">
        <authorList>
            <person name="Chen Y."/>
            <person name="Shah S."/>
            <person name="Dougan E. K."/>
            <person name="Thang M."/>
            <person name="Chan C."/>
        </authorList>
    </citation>
    <scope>NUCLEOTIDE SEQUENCE [LARGE SCALE GENOMIC DNA]</scope>
</reference>
<evidence type="ECO:0000313" key="5">
    <source>
        <dbReference type="Proteomes" id="UP001642464"/>
    </source>
</evidence>
<comment type="caution">
    <text evidence="3">The sequence shown here is derived from an EMBL/GenBank/DDBJ whole genome shotgun (WGS) entry which is preliminary data.</text>
</comment>
<dbReference type="EMBL" id="CAXAMM010016668">
    <property type="protein sequence ID" value="CAK9039365.1"/>
    <property type="molecule type" value="Genomic_DNA"/>
</dbReference>
<keyword evidence="2" id="KW-1133">Transmembrane helix</keyword>